<dbReference type="Proteomes" id="UP000269374">
    <property type="component" value="Chromosome"/>
</dbReference>
<dbReference type="OrthoDB" id="9797779at2"/>
<dbReference type="AlphaFoldDB" id="A0A387BNE4"/>
<dbReference type="PANTHER" id="PTHR30087">
    <property type="entry name" value="INNER MEMBRANE PROTEIN"/>
    <property type="match status" value="1"/>
</dbReference>
<proteinExistence type="predicted"/>
<dbReference type="InterPro" id="IPR007553">
    <property type="entry name" value="2-thiour_desulf"/>
</dbReference>
<name>A0A387BNE4_9LACT</name>
<protein>
    <submittedName>
        <fullName evidence="1">DUF523 domain-containing protein</fullName>
    </submittedName>
</protein>
<evidence type="ECO:0000313" key="2">
    <source>
        <dbReference type="Proteomes" id="UP000269374"/>
    </source>
</evidence>
<dbReference type="EMBL" id="CP032627">
    <property type="protein sequence ID" value="AYG00041.1"/>
    <property type="molecule type" value="Genomic_DNA"/>
</dbReference>
<organism evidence="1 2">
    <name type="scientific">Lactococcus allomyrinae</name>
    <dbReference type="NCBI Taxonomy" id="2419773"/>
    <lineage>
        <taxon>Bacteria</taxon>
        <taxon>Bacillati</taxon>
        <taxon>Bacillota</taxon>
        <taxon>Bacilli</taxon>
        <taxon>Lactobacillales</taxon>
        <taxon>Streptococcaceae</taxon>
        <taxon>Lactococcus</taxon>
    </lineage>
</organism>
<reference evidence="1 2" key="1">
    <citation type="submission" date="2018-09" db="EMBL/GenBank/DDBJ databases">
        <title>Genome sequencing of strain 1JSPR-7.</title>
        <authorList>
            <person name="Heo J."/>
            <person name="Kim S.-J."/>
            <person name="Kwon S.-W."/>
        </authorList>
    </citation>
    <scope>NUCLEOTIDE SEQUENCE [LARGE SCALE GENOMIC DNA]</scope>
    <source>
        <strain evidence="1 2">1JSPR-7</strain>
    </source>
</reference>
<keyword evidence="2" id="KW-1185">Reference proteome</keyword>
<dbReference type="PANTHER" id="PTHR30087:SF1">
    <property type="entry name" value="HYPOTHETICAL CYTOSOLIC PROTEIN"/>
    <property type="match status" value="1"/>
</dbReference>
<sequence length="136" mass="14535">MSKFLVSACLAGFPCRYDGKAKTDPEVVKLVKQGLAIPICPEQIGGLPTPRPAAELVGQRILSATGEDFTENFVRGAQETLRLAQEFGCTKAILKSGSPSCGFGQIYDGTFSGKMTAGMGITARLLWENGFEVESR</sequence>
<dbReference type="RefSeq" id="WP_120771429.1">
    <property type="nucleotide sequence ID" value="NZ_CP032627.1"/>
</dbReference>
<dbReference type="KEGG" id="lact:D7I46_02425"/>
<dbReference type="Pfam" id="PF04463">
    <property type="entry name" value="2-thiour_desulf"/>
    <property type="match status" value="1"/>
</dbReference>
<accession>A0A387BNE4</accession>
<evidence type="ECO:0000313" key="1">
    <source>
        <dbReference type="EMBL" id="AYG00041.1"/>
    </source>
</evidence>
<gene>
    <name evidence="1" type="ORF">D7I46_02425</name>
</gene>